<keyword evidence="3" id="KW-1185">Reference proteome</keyword>
<dbReference type="OrthoDB" id="328109at2"/>
<dbReference type="NCBIfam" id="NF047700">
    <property type="entry name" value="LIC10415_fam"/>
    <property type="match status" value="1"/>
</dbReference>
<dbReference type="EMBL" id="BFBB01000008">
    <property type="protein sequence ID" value="GBF50951.1"/>
    <property type="molecule type" value="Genomic_DNA"/>
</dbReference>
<evidence type="ECO:0000256" key="1">
    <source>
        <dbReference type="SAM" id="Coils"/>
    </source>
</evidence>
<sequence>MDVRINRLLNSAERFVQDKKESKETDKANPNLASSVKTELNAAGQSDFAVSLPIQYHNIQTRLTELQRQLSREQARAGILEDQGTAKEDLIKILFENEPLFPELLGDSTSLDRQSALSTSKGEIQNLTQELRKKEVEGENIFSLGMILSPEEFKGKIEGLSSNFQKPLSENVVKRLLGG</sequence>
<organism evidence="2 3">
    <name type="scientific">Leptospira ryugenii</name>
    <dbReference type="NCBI Taxonomy" id="1917863"/>
    <lineage>
        <taxon>Bacteria</taxon>
        <taxon>Pseudomonadati</taxon>
        <taxon>Spirochaetota</taxon>
        <taxon>Spirochaetia</taxon>
        <taxon>Leptospirales</taxon>
        <taxon>Leptospiraceae</taxon>
        <taxon>Leptospira</taxon>
    </lineage>
</organism>
<name>A0A2P2E239_9LEPT</name>
<dbReference type="AlphaFoldDB" id="A0A2P2E239"/>
<proteinExistence type="predicted"/>
<feature type="coiled-coil region" evidence="1">
    <location>
        <begin position="56"/>
        <end position="83"/>
    </location>
</feature>
<evidence type="ECO:0000313" key="2">
    <source>
        <dbReference type="EMBL" id="GBF50951.1"/>
    </source>
</evidence>
<accession>A0A2P2E239</accession>
<keyword evidence="1" id="KW-0175">Coiled coil</keyword>
<evidence type="ECO:0000313" key="3">
    <source>
        <dbReference type="Proteomes" id="UP000245133"/>
    </source>
</evidence>
<gene>
    <name evidence="2" type="ORF">LPTSP4_24820</name>
</gene>
<dbReference type="RefSeq" id="WP_108977182.1">
    <property type="nucleotide sequence ID" value="NZ_BFBB01000008.1"/>
</dbReference>
<protein>
    <submittedName>
        <fullName evidence="2">Uncharacterized protein</fullName>
    </submittedName>
</protein>
<dbReference type="Proteomes" id="UP000245133">
    <property type="component" value="Unassembled WGS sequence"/>
</dbReference>
<reference evidence="2 3" key="1">
    <citation type="submission" date="2018-02" db="EMBL/GenBank/DDBJ databases">
        <title>Novel Leptospira species isolated from soil and water in Japan.</title>
        <authorList>
            <person name="Nakao R."/>
            <person name="Masuzawa T."/>
        </authorList>
    </citation>
    <scope>NUCLEOTIDE SEQUENCE [LARGE SCALE GENOMIC DNA]</scope>
    <source>
        <strain evidence="2 3">YH101</strain>
    </source>
</reference>
<comment type="caution">
    <text evidence="2">The sequence shown here is derived from an EMBL/GenBank/DDBJ whole genome shotgun (WGS) entry which is preliminary data.</text>
</comment>